<reference evidence="4" key="3">
    <citation type="submission" date="2025-09" db="UniProtKB">
        <authorList>
            <consortium name="Ensembl"/>
        </authorList>
    </citation>
    <scope>IDENTIFICATION</scope>
</reference>
<name>A0A8C4RCV9_ERPCA</name>
<dbReference type="InterPro" id="IPR000477">
    <property type="entry name" value="RT_dom"/>
</dbReference>
<proteinExistence type="inferred from homology"/>
<reference evidence="4" key="1">
    <citation type="submission" date="2021-06" db="EMBL/GenBank/DDBJ databases">
        <authorList>
            <consortium name="Wellcome Sanger Institute Data Sharing"/>
        </authorList>
    </citation>
    <scope>NUCLEOTIDE SEQUENCE [LARGE SCALE GENOMIC DNA]</scope>
</reference>
<feature type="domain" description="Reverse transcriptase" evidence="3">
    <location>
        <begin position="240"/>
        <end position="337"/>
    </location>
</feature>
<dbReference type="EC" id="3.1.26.4" evidence="2"/>
<dbReference type="AlphaFoldDB" id="A0A8C4RCV9"/>
<protein>
    <recommendedName>
        <fullName evidence="2">ribonuclease H</fullName>
        <ecNumber evidence="2">3.1.26.4</ecNumber>
    </recommendedName>
</protein>
<dbReference type="InterPro" id="IPR043502">
    <property type="entry name" value="DNA/RNA_pol_sf"/>
</dbReference>
<dbReference type="InterPro" id="IPR043128">
    <property type="entry name" value="Rev_trsase/Diguanyl_cyclase"/>
</dbReference>
<dbReference type="InterPro" id="IPR051320">
    <property type="entry name" value="Viral_Replic_Matur_Polypro"/>
</dbReference>
<keyword evidence="5" id="KW-1185">Reference proteome</keyword>
<dbReference type="Pfam" id="PF00078">
    <property type="entry name" value="RVT_1"/>
    <property type="match status" value="1"/>
</dbReference>
<evidence type="ECO:0000256" key="1">
    <source>
        <dbReference type="ARBA" id="ARBA00010879"/>
    </source>
</evidence>
<reference evidence="4" key="2">
    <citation type="submission" date="2025-08" db="UniProtKB">
        <authorList>
            <consortium name="Ensembl"/>
        </authorList>
    </citation>
    <scope>IDENTIFICATION</scope>
</reference>
<accession>A0A8C4RCV9</accession>
<dbReference type="GeneTree" id="ENSGT00940000163417"/>
<dbReference type="SUPFAM" id="SSF56672">
    <property type="entry name" value="DNA/RNA polymerases"/>
    <property type="match status" value="1"/>
</dbReference>
<evidence type="ECO:0000256" key="2">
    <source>
        <dbReference type="ARBA" id="ARBA00012180"/>
    </source>
</evidence>
<dbReference type="Ensembl" id="ENSECRT00000000796.1">
    <property type="protein sequence ID" value="ENSECRP00000000782.1"/>
    <property type="gene ID" value="ENSECRG00000000507.1"/>
</dbReference>
<dbReference type="Gene3D" id="3.10.10.10">
    <property type="entry name" value="HIV Type 1 Reverse Transcriptase, subunit A, domain 1"/>
    <property type="match status" value="1"/>
</dbReference>
<dbReference type="PANTHER" id="PTHR33064">
    <property type="entry name" value="POL PROTEIN"/>
    <property type="match status" value="1"/>
</dbReference>
<dbReference type="Proteomes" id="UP000694620">
    <property type="component" value="Chromosome 3"/>
</dbReference>
<organism evidence="4 5">
    <name type="scientific">Erpetoichthys calabaricus</name>
    <name type="common">Rope fish</name>
    <name type="synonym">Calamoichthys calabaricus</name>
    <dbReference type="NCBI Taxonomy" id="27687"/>
    <lineage>
        <taxon>Eukaryota</taxon>
        <taxon>Metazoa</taxon>
        <taxon>Chordata</taxon>
        <taxon>Craniata</taxon>
        <taxon>Vertebrata</taxon>
        <taxon>Euteleostomi</taxon>
        <taxon>Actinopterygii</taxon>
        <taxon>Polypteriformes</taxon>
        <taxon>Polypteridae</taxon>
        <taxon>Erpetoichthys</taxon>
    </lineage>
</organism>
<dbReference type="PANTHER" id="PTHR33064:SF37">
    <property type="entry name" value="RIBONUCLEASE H"/>
    <property type="match status" value="1"/>
</dbReference>
<dbReference type="Gene3D" id="3.30.70.270">
    <property type="match status" value="1"/>
</dbReference>
<evidence type="ECO:0000259" key="3">
    <source>
        <dbReference type="Pfam" id="PF00078"/>
    </source>
</evidence>
<sequence length="345" mass="38631">MLLMALHSFPSCVFPLLRVPEIAHCTAQYFPSEVDIPWVESFLQSATPQESLFIPCLFISSTMAAVAVQPDHTQQPYYLGGSVPHISLAKSCEVTWVSIGPWVQQCLQRTDWLPVKPGVYDTPDHRILKVLLYTTVYVNRSFCTPPPPAHSLLHVGIPPFPWLSDIPDSLWAQGKNDYGRIAQCEPLVIHPKSSFRPHRAQYPLSPEAEAGISAVHADLVKRGAIIPISYSPVNSPILPVKKADGSWRFVQDLRQVNAAIFPRAPIVPNPSTILSTIPPSARYFSVIDLANAFFSVPVHPDSQFWFAFTFQNRRWTWTVMPQGYTESPCVYGQALAQNLEGFWPE</sequence>
<comment type="similarity">
    <text evidence="1">Belongs to the beta type-B retroviral polymerase family. HERV class-II K(HML-2) pol subfamily.</text>
</comment>
<dbReference type="GO" id="GO:0004523">
    <property type="term" value="F:RNA-DNA hybrid ribonuclease activity"/>
    <property type="evidence" value="ECO:0007669"/>
    <property type="project" value="UniProtKB-EC"/>
</dbReference>
<evidence type="ECO:0000313" key="5">
    <source>
        <dbReference type="Proteomes" id="UP000694620"/>
    </source>
</evidence>
<evidence type="ECO:0000313" key="4">
    <source>
        <dbReference type="Ensembl" id="ENSECRP00000000782.1"/>
    </source>
</evidence>